<comment type="pathway">
    <text evidence="4 11">Cofactor biosynthesis; riboflavin biosynthesis; 2-hydroxy-3-oxobutyl phosphate from D-ribulose 5-phosphate: step 1/1.</text>
</comment>
<evidence type="ECO:0000256" key="6">
    <source>
        <dbReference type="ARBA" id="ARBA00022619"/>
    </source>
</evidence>
<dbReference type="Gene3D" id="3.90.870.10">
    <property type="entry name" value="DHBP synthase"/>
    <property type="match status" value="1"/>
</dbReference>
<dbReference type="Proteomes" id="UP000177067">
    <property type="component" value="Unassembled WGS sequence"/>
</dbReference>
<dbReference type="EC" id="4.1.99.12" evidence="11"/>
<dbReference type="GO" id="GO:0009231">
    <property type="term" value="P:riboflavin biosynthetic process"/>
    <property type="evidence" value="ECO:0007669"/>
    <property type="project" value="UniProtKB-UniPathway"/>
</dbReference>
<comment type="similarity">
    <text evidence="11">Belongs to the DHBP synthase family.</text>
</comment>
<comment type="similarity">
    <text evidence="5">In the N-terminal section; belongs to the DHBP synthase family.</text>
</comment>
<dbReference type="GO" id="GO:0003935">
    <property type="term" value="F:GTP cyclohydrolase II activity"/>
    <property type="evidence" value="ECO:0007669"/>
    <property type="project" value="TreeGrafter"/>
</dbReference>
<comment type="function">
    <text evidence="3 11">Catalyzes the conversion of D-ribulose 5-phosphate to formate and 3,4-dihydroxy-2-butanone 4-phosphate.</text>
</comment>
<dbReference type="GO" id="GO:0008686">
    <property type="term" value="F:3,4-dihydroxy-2-butanone-4-phosphate synthase activity"/>
    <property type="evidence" value="ECO:0007669"/>
    <property type="project" value="UniProtKB-EC"/>
</dbReference>
<organism evidence="12 13">
    <name type="scientific">Candidatus Magasanikbacteria bacterium RIFCSPHIGHO2_01_FULL_33_34</name>
    <dbReference type="NCBI Taxonomy" id="1798671"/>
    <lineage>
        <taxon>Bacteria</taxon>
        <taxon>Candidatus Magasanikiibacteriota</taxon>
    </lineage>
</organism>
<dbReference type="GO" id="GO:0046872">
    <property type="term" value="F:metal ion binding"/>
    <property type="evidence" value="ECO:0007669"/>
    <property type="project" value="UniProtKB-KW"/>
</dbReference>
<keyword evidence="10 11" id="KW-0456">Lyase</keyword>
<dbReference type="InterPro" id="IPR017945">
    <property type="entry name" value="DHBP_synth_RibB-like_a/b_dom"/>
</dbReference>
<sequence length="198" mass="21553">MKDSIQKAIVDLQAGKMIIIVDDENRENEGDLMMAGEFVTTEKMAFMIRYTGGVVCVPISSTIAKKFALAPMVDNSTDKFKTPFTVSVDSIKTKTGISALDRCVTIKTFVDDIAVVSDLSRPGHIFPLIAQDGGVKVRQGHTEASIELCKLAGLKPVAVISEMMMDDGSMMRGENLVRFAKENDLSLVSIAGILEYLK</sequence>
<protein>
    <recommendedName>
        <fullName evidence="11">3,4-dihydroxy-2-butanone 4-phosphate synthase</fullName>
        <shortName evidence="11">DHBP synthase</shortName>
        <ecNumber evidence="11">4.1.99.12</ecNumber>
    </recommendedName>
</protein>
<comment type="catalytic activity">
    <reaction evidence="1 11">
        <text>D-ribulose 5-phosphate = (2S)-2-hydroxy-3-oxobutyl phosphate + formate + H(+)</text>
        <dbReference type="Rhea" id="RHEA:18457"/>
        <dbReference type="ChEBI" id="CHEBI:15378"/>
        <dbReference type="ChEBI" id="CHEBI:15740"/>
        <dbReference type="ChEBI" id="CHEBI:58121"/>
        <dbReference type="ChEBI" id="CHEBI:58830"/>
        <dbReference type="EC" id="4.1.99.12"/>
    </reaction>
</comment>
<dbReference type="UniPathway" id="UPA00275">
    <property type="reaction ID" value="UER00399"/>
</dbReference>
<evidence type="ECO:0000256" key="1">
    <source>
        <dbReference type="ARBA" id="ARBA00000141"/>
    </source>
</evidence>
<evidence type="ECO:0000256" key="10">
    <source>
        <dbReference type="ARBA" id="ARBA00023239"/>
    </source>
</evidence>
<comment type="caution">
    <text evidence="12">The sequence shown here is derived from an EMBL/GenBank/DDBJ whole genome shotgun (WGS) entry which is preliminary data.</text>
</comment>
<proteinExistence type="inferred from homology"/>
<evidence type="ECO:0000256" key="11">
    <source>
        <dbReference type="RuleBase" id="RU003843"/>
    </source>
</evidence>
<keyword evidence="7 11" id="KW-0479">Metal-binding</keyword>
<dbReference type="PANTHER" id="PTHR21327:SF18">
    <property type="entry name" value="3,4-DIHYDROXY-2-BUTANONE 4-PHOSPHATE SYNTHASE"/>
    <property type="match status" value="1"/>
</dbReference>
<dbReference type="GO" id="GO:0005829">
    <property type="term" value="C:cytosol"/>
    <property type="evidence" value="ECO:0007669"/>
    <property type="project" value="TreeGrafter"/>
</dbReference>
<gene>
    <name evidence="12" type="ORF">A2725_03020</name>
</gene>
<evidence type="ECO:0000256" key="9">
    <source>
        <dbReference type="ARBA" id="ARBA00023211"/>
    </source>
</evidence>
<evidence type="ECO:0000256" key="5">
    <source>
        <dbReference type="ARBA" id="ARBA00005520"/>
    </source>
</evidence>
<comment type="cofactor">
    <cofactor evidence="11">
        <name>Mg(2+)</name>
        <dbReference type="ChEBI" id="CHEBI:18420"/>
    </cofactor>
    <cofactor evidence="11">
        <name>Mn(2+)</name>
        <dbReference type="ChEBI" id="CHEBI:29035"/>
    </cofactor>
    <text evidence="11">Binds 2 divalent metal cations per subunit. Magnesium or manganese.</text>
</comment>
<dbReference type="PANTHER" id="PTHR21327">
    <property type="entry name" value="GTP CYCLOHYDROLASE II-RELATED"/>
    <property type="match status" value="1"/>
</dbReference>
<comment type="cofactor">
    <cofactor evidence="2">
        <name>Mn(2+)</name>
        <dbReference type="ChEBI" id="CHEBI:29035"/>
    </cofactor>
</comment>
<dbReference type="AlphaFoldDB" id="A0A1F6LH76"/>
<reference evidence="12 13" key="1">
    <citation type="journal article" date="2016" name="Nat. Commun.">
        <title>Thousands of microbial genomes shed light on interconnected biogeochemical processes in an aquifer system.</title>
        <authorList>
            <person name="Anantharaman K."/>
            <person name="Brown C.T."/>
            <person name="Hug L.A."/>
            <person name="Sharon I."/>
            <person name="Castelle C.J."/>
            <person name="Probst A.J."/>
            <person name="Thomas B.C."/>
            <person name="Singh A."/>
            <person name="Wilkins M.J."/>
            <person name="Karaoz U."/>
            <person name="Brodie E.L."/>
            <person name="Williams K.H."/>
            <person name="Hubbard S.S."/>
            <person name="Banfield J.F."/>
        </authorList>
    </citation>
    <scope>NUCLEOTIDE SEQUENCE [LARGE SCALE GENOMIC DNA]</scope>
</reference>
<evidence type="ECO:0000256" key="2">
    <source>
        <dbReference type="ARBA" id="ARBA00001936"/>
    </source>
</evidence>
<evidence type="ECO:0000256" key="3">
    <source>
        <dbReference type="ARBA" id="ARBA00002284"/>
    </source>
</evidence>
<dbReference type="FunFam" id="3.90.870.10:FF:000001">
    <property type="entry name" value="Riboflavin biosynthesis protein RibBA"/>
    <property type="match status" value="1"/>
</dbReference>
<evidence type="ECO:0000313" key="12">
    <source>
        <dbReference type="EMBL" id="OGH58645.1"/>
    </source>
</evidence>
<keyword evidence="6 11" id="KW-0686">Riboflavin biosynthesis</keyword>
<keyword evidence="8 11" id="KW-0460">Magnesium</keyword>
<name>A0A1F6LH76_9BACT</name>
<comment type="subunit">
    <text evidence="11">Homodimer.</text>
</comment>
<evidence type="ECO:0000256" key="4">
    <source>
        <dbReference type="ARBA" id="ARBA00004904"/>
    </source>
</evidence>
<evidence type="ECO:0000256" key="7">
    <source>
        <dbReference type="ARBA" id="ARBA00022723"/>
    </source>
</evidence>
<evidence type="ECO:0000313" key="13">
    <source>
        <dbReference type="Proteomes" id="UP000177067"/>
    </source>
</evidence>
<accession>A0A1F6LH76</accession>
<dbReference type="InterPro" id="IPR000422">
    <property type="entry name" value="DHBP_synthase_RibB"/>
</dbReference>
<dbReference type="NCBIfam" id="TIGR00506">
    <property type="entry name" value="ribB"/>
    <property type="match status" value="1"/>
</dbReference>
<keyword evidence="9 11" id="KW-0464">Manganese</keyword>
<evidence type="ECO:0000256" key="8">
    <source>
        <dbReference type="ARBA" id="ARBA00022842"/>
    </source>
</evidence>
<dbReference type="Pfam" id="PF00926">
    <property type="entry name" value="DHBP_synthase"/>
    <property type="match status" value="1"/>
</dbReference>
<dbReference type="EMBL" id="MFPS01000009">
    <property type="protein sequence ID" value="OGH58645.1"/>
    <property type="molecule type" value="Genomic_DNA"/>
</dbReference>
<dbReference type="SUPFAM" id="SSF55821">
    <property type="entry name" value="YrdC/RibB"/>
    <property type="match status" value="1"/>
</dbReference>